<dbReference type="GO" id="GO:0008237">
    <property type="term" value="F:metallopeptidase activity"/>
    <property type="evidence" value="ECO:0007669"/>
    <property type="project" value="UniProtKB-KW"/>
</dbReference>
<organism evidence="12 13">
    <name type="scientific">Cylindrobasidium torrendii FP15055 ss-10</name>
    <dbReference type="NCBI Taxonomy" id="1314674"/>
    <lineage>
        <taxon>Eukaryota</taxon>
        <taxon>Fungi</taxon>
        <taxon>Dikarya</taxon>
        <taxon>Basidiomycota</taxon>
        <taxon>Agaricomycotina</taxon>
        <taxon>Agaricomycetes</taxon>
        <taxon>Agaricomycetidae</taxon>
        <taxon>Agaricales</taxon>
        <taxon>Marasmiineae</taxon>
        <taxon>Physalacriaceae</taxon>
        <taxon>Cylindrobasidium</taxon>
    </lineage>
</organism>
<dbReference type="InterPro" id="IPR008754">
    <property type="entry name" value="Peptidase_M43"/>
</dbReference>
<evidence type="ECO:0000259" key="11">
    <source>
        <dbReference type="Pfam" id="PF05572"/>
    </source>
</evidence>
<keyword evidence="7" id="KW-0482">Metalloprotease</keyword>
<dbReference type="OrthoDB" id="536211at2759"/>
<dbReference type="PANTHER" id="PTHR47466:SF1">
    <property type="entry name" value="METALLOPROTEASE MEP1 (AFU_ORTHOLOGUE AFUA_1G07730)-RELATED"/>
    <property type="match status" value="1"/>
</dbReference>
<dbReference type="Proteomes" id="UP000054007">
    <property type="component" value="Unassembled WGS sequence"/>
</dbReference>
<dbReference type="STRING" id="1314674.A0A0D7AWK9"/>
<evidence type="ECO:0000256" key="2">
    <source>
        <dbReference type="ARBA" id="ARBA00022670"/>
    </source>
</evidence>
<keyword evidence="13" id="KW-1185">Reference proteome</keyword>
<evidence type="ECO:0000256" key="8">
    <source>
        <dbReference type="ARBA" id="ARBA00023157"/>
    </source>
</evidence>
<feature type="compositionally biased region" description="Acidic residues" evidence="9">
    <location>
        <begin position="224"/>
        <end position="233"/>
    </location>
</feature>
<keyword evidence="2" id="KW-0645">Protease</keyword>
<evidence type="ECO:0000256" key="9">
    <source>
        <dbReference type="SAM" id="MobiDB-lite"/>
    </source>
</evidence>
<name>A0A0D7AWK9_9AGAR</name>
<dbReference type="AlphaFoldDB" id="A0A0D7AWK9"/>
<dbReference type="CDD" id="cd04275">
    <property type="entry name" value="ZnMc_pappalysin_like"/>
    <property type="match status" value="1"/>
</dbReference>
<evidence type="ECO:0000256" key="5">
    <source>
        <dbReference type="ARBA" id="ARBA00022801"/>
    </source>
</evidence>
<keyword evidence="4 10" id="KW-0732">Signal</keyword>
<keyword evidence="3" id="KW-0479">Metal-binding</keyword>
<evidence type="ECO:0000313" key="12">
    <source>
        <dbReference type="EMBL" id="KIY62753.1"/>
    </source>
</evidence>
<comment type="similarity">
    <text evidence="1">Belongs to the peptidase M43B family.</text>
</comment>
<evidence type="ECO:0000256" key="4">
    <source>
        <dbReference type="ARBA" id="ARBA00022729"/>
    </source>
</evidence>
<dbReference type="SUPFAM" id="SSF55486">
    <property type="entry name" value="Metalloproteases ('zincins'), catalytic domain"/>
    <property type="match status" value="1"/>
</dbReference>
<evidence type="ECO:0000256" key="3">
    <source>
        <dbReference type="ARBA" id="ARBA00022723"/>
    </source>
</evidence>
<dbReference type="EMBL" id="KN880751">
    <property type="protein sequence ID" value="KIY62753.1"/>
    <property type="molecule type" value="Genomic_DNA"/>
</dbReference>
<keyword evidence="6" id="KW-0862">Zinc</keyword>
<evidence type="ECO:0000256" key="7">
    <source>
        <dbReference type="ARBA" id="ARBA00023049"/>
    </source>
</evidence>
<keyword evidence="5" id="KW-0378">Hydrolase</keyword>
<feature type="domain" description="Peptidase M43 pregnancy-associated plasma-A" evidence="11">
    <location>
        <begin position="148"/>
        <end position="283"/>
    </location>
</feature>
<evidence type="ECO:0000256" key="6">
    <source>
        <dbReference type="ARBA" id="ARBA00022833"/>
    </source>
</evidence>
<dbReference type="GO" id="GO:0046872">
    <property type="term" value="F:metal ion binding"/>
    <property type="evidence" value="ECO:0007669"/>
    <property type="project" value="UniProtKB-KW"/>
</dbReference>
<accession>A0A0D7AWK9</accession>
<dbReference type="PANTHER" id="PTHR47466">
    <property type="match status" value="1"/>
</dbReference>
<dbReference type="Pfam" id="PF05572">
    <property type="entry name" value="Peptidase_M43"/>
    <property type="match status" value="1"/>
</dbReference>
<keyword evidence="8" id="KW-1015">Disulfide bond</keyword>
<dbReference type="GO" id="GO:0006508">
    <property type="term" value="P:proteolysis"/>
    <property type="evidence" value="ECO:0007669"/>
    <property type="project" value="UniProtKB-KW"/>
</dbReference>
<proteinExistence type="inferred from homology"/>
<sequence length="291" mass="31239">MFAAATLALLAGSAIAKPMFGLTKDAVSDARQCGVSISEEKQRAASEHFRSNRVARPTDSLAKAAASVDVYFHIIHSDETEEGGYVPEQQITDQIDVLNKAYTDVGLTFNLANATYVDNADWFNGVGPDEDAQTEMKEALRTGDESTLNVYTVAFSSGSSAGLLGYATFPSDYESAPKDDGVVILFSSLPGGATDNYNEGQTLTHEAGHWVGLYHTFQGGCSGDGDEVDDTPAEGEPTSGCPESKDTCSADGVDPIHNYMDYGYDACMTEFTPGQIERVQDQLRTYRSLDI</sequence>
<dbReference type="Gene3D" id="3.40.390.10">
    <property type="entry name" value="Collagenase (Catalytic Domain)"/>
    <property type="match status" value="1"/>
</dbReference>
<protein>
    <submittedName>
        <fullName evidence="12">Zincin</fullName>
    </submittedName>
</protein>
<gene>
    <name evidence="12" type="ORF">CYLTODRAFT_383207</name>
</gene>
<evidence type="ECO:0000256" key="10">
    <source>
        <dbReference type="SAM" id="SignalP"/>
    </source>
</evidence>
<dbReference type="InterPro" id="IPR024079">
    <property type="entry name" value="MetalloPept_cat_dom_sf"/>
</dbReference>
<feature type="region of interest" description="Disordered" evidence="9">
    <location>
        <begin position="222"/>
        <end position="247"/>
    </location>
</feature>
<reference evidence="12 13" key="1">
    <citation type="journal article" date="2015" name="Fungal Genet. Biol.">
        <title>Evolution of novel wood decay mechanisms in Agaricales revealed by the genome sequences of Fistulina hepatica and Cylindrobasidium torrendii.</title>
        <authorList>
            <person name="Floudas D."/>
            <person name="Held B.W."/>
            <person name="Riley R."/>
            <person name="Nagy L.G."/>
            <person name="Koehler G."/>
            <person name="Ransdell A.S."/>
            <person name="Younus H."/>
            <person name="Chow J."/>
            <person name="Chiniquy J."/>
            <person name="Lipzen A."/>
            <person name="Tritt A."/>
            <person name="Sun H."/>
            <person name="Haridas S."/>
            <person name="LaButti K."/>
            <person name="Ohm R.A."/>
            <person name="Kues U."/>
            <person name="Blanchette R.A."/>
            <person name="Grigoriev I.V."/>
            <person name="Minto R.E."/>
            <person name="Hibbett D.S."/>
        </authorList>
    </citation>
    <scope>NUCLEOTIDE SEQUENCE [LARGE SCALE GENOMIC DNA]</scope>
    <source>
        <strain evidence="12 13">FP15055 ss-10</strain>
    </source>
</reference>
<feature type="signal peptide" evidence="10">
    <location>
        <begin position="1"/>
        <end position="16"/>
    </location>
</feature>
<evidence type="ECO:0000256" key="1">
    <source>
        <dbReference type="ARBA" id="ARBA00008721"/>
    </source>
</evidence>
<evidence type="ECO:0000313" key="13">
    <source>
        <dbReference type="Proteomes" id="UP000054007"/>
    </source>
</evidence>
<feature type="chain" id="PRO_5002316723" evidence="10">
    <location>
        <begin position="17"/>
        <end position="291"/>
    </location>
</feature>
<dbReference type="MEROPS" id="M43.008"/>